<dbReference type="PANTHER" id="PTHR33187">
    <property type="entry name" value="WU:FI09B08"/>
    <property type="match status" value="1"/>
</dbReference>
<sequence length="114" mass="12416">MSGVTCHFCPWKGPTLGGLRHGMPSSHLDSIYGWKTSCEACHHGRCPEHSVIIALVHHPRSYDFGRGMPAWPLGGTHCWMTSGVGCHHLLLTAYMVDDILRAIPSSPLDAQDVG</sequence>
<reference evidence="1" key="2">
    <citation type="submission" date="2019-04" db="UniProtKB">
        <authorList>
            <consortium name="EnsemblPlants"/>
        </authorList>
    </citation>
    <scope>IDENTIFICATION</scope>
    <source>
        <strain evidence="1">cv. Heinz 1706</strain>
    </source>
</reference>
<dbReference type="InParanoid" id="A0A494G8G9"/>
<protein>
    <submittedName>
        <fullName evidence="1">Uncharacterized protein</fullName>
    </submittedName>
</protein>
<keyword evidence="2" id="KW-1185">Reference proteome</keyword>
<evidence type="ECO:0000313" key="2">
    <source>
        <dbReference type="Proteomes" id="UP000004994"/>
    </source>
</evidence>
<proteinExistence type="predicted"/>
<organism evidence="1">
    <name type="scientific">Solanum lycopersicum</name>
    <name type="common">Tomato</name>
    <name type="synonym">Lycopersicon esculentum</name>
    <dbReference type="NCBI Taxonomy" id="4081"/>
    <lineage>
        <taxon>Eukaryota</taxon>
        <taxon>Viridiplantae</taxon>
        <taxon>Streptophyta</taxon>
        <taxon>Embryophyta</taxon>
        <taxon>Tracheophyta</taxon>
        <taxon>Spermatophyta</taxon>
        <taxon>Magnoliopsida</taxon>
        <taxon>eudicotyledons</taxon>
        <taxon>Gunneridae</taxon>
        <taxon>Pentapetalae</taxon>
        <taxon>asterids</taxon>
        <taxon>lamiids</taxon>
        <taxon>Solanales</taxon>
        <taxon>Solanaceae</taxon>
        <taxon>Solanoideae</taxon>
        <taxon>Solaneae</taxon>
        <taxon>Solanum</taxon>
        <taxon>Solanum subgen. Lycopersicon</taxon>
    </lineage>
</organism>
<evidence type="ECO:0000313" key="1">
    <source>
        <dbReference type="EnsemblPlants" id="Solyc00g007925.1.1"/>
    </source>
</evidence>
<dbReference type="EnsemblPlants" id="Solyc00g007925.1.1">
    <property type="protein sequence ID" value="Solyc00g007925.1.1"/>
    <property type="gene ID" value="Solyc00g007925.1"/>
</dbReference>
<dbReference type="AlphaFoldDB" id="A0A494G8G9"/>
<name>A0A494G8G9_SOLLC</name>
<dbReference type="Proteomes" id="UP000004994">
    <property type="component" value="Unassembled WGS sequence"/>
</dbReference>
<dbReference type="Gramene" id="Solyc00g007925.1.1">
    <property type="protein sequence ID" value="Solyc00g007925.1.1"/>
    <property type="gene ID" value="Solyc00g007925.1"/>
</dbReference>
<accession>A0A494G8G9</accession>
<reference evidence="1" key="1">
    <citation type="journal article" date="2012" name="Nature">
        <title>The tomato genome sequence provides insights into fleshy fruit evolution.</title>
        <authorList>
            <consortium name="Tomato Genome Consortium"/>
        </authorList>
    </citation>
    <scope>NUCLEOTIDE SEQUENCE [LARGE SCALE GENOMIC DNA]</scope>
    <source>
        <strain evidence="1">cv. Heinz 1706</strain>
    </source>
</reference>
<dbReference type="PANTHER" id="PTHR33187:SF11">
    <property type="entry name" value="AMINOTRANSFERASE-LIKE PLANT MOBILE DOMAIN-CONTAINING PROTEIN"/>
    <property type="match status" value="1"/>
</dbReference>